<keyword evidence="2" id="KW-1185">Reference proteome</keyword>
<reference evidence="1" key="2">
    <citation type="submission" date="2020-09" db="EMBL/GenBank/DDBJ databases">
        <authorList>
            <person name="Sun Q."/>
            <person name="Zhou Y."/>
        </authorList>
    </citation>
    <scope>NUCLEOTIDE SEQUENCE</scope>
    <source>
        <strain evidence="1">CGMCC 1.15290</strain>
    </source>
</reference>
<name>A0A917MX34_9BACT</name>
<dbReference type="RefSeq" id="WP_188954572.1">
    <property type="nucleotide sequence ID" value="NZ_BMIB01000003.1"/>
</dbReference>
<dbReference type="AlphaFoldDB" id="A0A917MX34"/>
<evidence type="ECO:0000313" key="2">
    <source>
        <dbReference type="Proteomes" id="UP000627292"/>
    </source>
</evidence>
<dbReference type="Proteomes" id="UP000627292">
    <property type="component" value="Unassembled WGS sequence"/>
</dbReference>
<comment type="caution">
    <text evidence="1">The sequence shown here is derived from an EMBL/GenBank/DDBJ whole genome shotgun (WGS) entry which is preliminary data.</text>
</comment>
<organism evidence="1 2">
    <name type="scientific">Filimonas zeae</name>
    <dbReference type="NCBI Taxonomy" id="1737353"/>
    <lineage>
        <taxon>Bacteria</taxon>
        <taxon>Pseudomonadati</taxon>
        <taxon>Bacteroidota</taxon>
        <taxon>Chitinophagia</taxon>
        <taxon>Chitinophagales</taxon>
        <taxon>Chitinophagaceae</taxon>
        <taxon>Filimonas</taxon>
    </lineage>
</organism>
<evidence type="ECO:0000313" key="1">
    <source>
        <dbReference type="EMBL" id="GGH73396.1"/>
    </source>
</evidence>
<protein>
    <submittedName>
        <fullName evidence="1">Uncharacterized protein</fullName>
    </submittedName>
</protein>
<dbReference type="EMBL" id="BMIB01000003">
    <property type="protein sequence ID" value="GGH73396.1"/>
    <property type="molecule type" value="Genomic_DNA"/>
</dbReference>
<sequence length="206" mass="22530">MKKHAYFIPQTDAEAGVWCGNVNDKIVIVGPQVGVDPAGVTIIQTAAINYKTTVDLVEVKKRELEEAISAKKISRKTDLAIIARYAQQIKAHVNYTEALGGVLGIVGSVSVIDPKDLRPTITLRAFPGQVDVGFNLQGMKSIVIYSRPKGSHGWERLGHDKTPPFIDTRPLAVALQPEIREYTARYFDGKEEIGEMAAIETIVFAG</sequence>
<gene>
    <name evidence="1" type="ORF">GCM10011379_34870</name>
</gene>
<accession>A0A917MX34</accession>
<reference evidence="1" key="1">
    <citation type="journal article" date="2014" name="Int. J. Syst. Evol. Microbiol.">
        <title>Complete genome sequence of Corynebacterium casei LMG S-19264T (=DSM 44701T), isolated from a smear-ripened cheese.</title>
        <authorList>
            <consortium name="US DOE Joint Genome Institute (JGI-PGF)"/>
            <person name="Walter F."/>
            <person name="Albersmeier A."/>
            <person name="Kalinowski J."/>
            <person name="Ruckert C."/>
        </authorList>
    </citation>
    <scope>NUCLEOTIDE SEQUENCE</scope>
    <source>
        <strain evidence="1">CGMCC 1.15290</strain>
    </source>
</reference>
<proteinExistence type="predicted"/>